<feature type="region of interest" description="Disordered" evidence="1">
    <location>
        <begin position="154"/>
        <end position="188"/>
    </location>
</feature>
<sequence length="291" mass="30732">MNISLSLSNTYAYSHKHCKELWTTSINEITVAEVAATLVVLLKLGKVIAGVDEATVVEAVVEDEELRANTGTGATEAAVVIVVGAEDEVTVAVGVEALVVVVMVENKVDEEVPKPMEVEEDAGIPEEKFDEPVDEDETAVVVVETEIAEVAGKVKGEDEVELEEDDPNKLGKEGAVEAEVEDPNNGEEDKVALDVPAPNKLEEASGEAAVVPVEADPNKFGPVEAELFATEDPNKLAVGVETGPEVVDPKSVVVLVVERGVGVEDPNKFGVVILDPKPVETEPGAPVPNKF</sequence>
<accession>A0AAV6LDB9</accession>
<keyword evidence="3" id="KW-1185">Reference proteome</keyword>
<comment type="caution">
    <text evidence="2">The sequence shown here is derived from an EMBL/GenBank/DDBJ whole genome shotgun (WGS) entry which is preliminary data.</text>
</comment>
<dbReference type="AlphaFoldDB" id="A0AAV6LDB9"/>
<evidence type="ECO:0000256" key="1">
    <source>
        <dbReference type="SAM" id="MobiDB-lite"/>
    </source>
</evidence>
<organism evidence="2 3">
    <name type="scientific">Rhododendron griersonianum</name>
    <dbReference type="NCBI Taxonomy" id="479676"/>
    <lineage>
        <taxon>Eukaryota</taxon>
        <taxon>Viridiplantae</taxon>
        <taxon>Streptophyta</taxon>
        <taxon>Embryophyta</taxon>
        <taxon>Tracheophyta</taxon>
        <taxon>Spermatophyta</taxon>
        <taxon>Magnoliopsida</taxon>
        <taxon>eudicotyledons</taxon>
        <taxon>Gunneridae</taxon>
        <taxon>Pentapetalae</taxon>
        <taxon>asterids</taxon>
        <taxon>Ericales</taxon>
        <taxon>Ericaceae</taxon>
        <taxon>Ericoideae</taxon>
        <taxon>Rhodoreae</taxon>
        <taxon>Rhododendron</taxon>
    </lineage>
</organism>
<evidence type="ECO:0000313" key="2">
    <source>
        <dbReference type="EMBL" id="KAG5563078.1"/>
    </source>
</evidence>
<proteinExistence type="predicted"/>
<protein>
    <submittedName>
        <fullName evidence="2">Uncharacterized protein</fullName>
    </submittedName>
</protein>
<name>A0AAV6LDB9_9ERIC</name>
<gene>
    <name evidence="2" type="ORF">RHGRI_005727</name>
</gene>
<dbReference type="Proteomes" id="UP000823749">
    <property type="component" value="Chromosome 2"/>
</dbReference>
<reference evidence="2" key="1">
    <citation type="submission" date="2020-08" db="EMBL/GenBank/DDBJ databases">
        <title>Plant Genome Project.</title>
        <authorList>
            <person name="Zhang R.-G."/>
        </authorList>
    </citation>
    <scope>NUCLEOTIDE SEQUENCE</scope>
    <source>
        <strain evidence="2">WSP0</strain>
        <tissue evidence="2">Leaf</tissue>
    </source>
</reference>
<feature type="compositionally biased region" description="Acidic residues" evidence="1">
    <location>
        <begin position="176"/>
        <end position="186"/>
    </location>
</feature>
<dbReference type="EMBL" id="JACTNZ010000002">
    <property type="protein sequence ID" value="KAG5563078.1"/>
    <property type="molecule type" value="Genomic_DNA"/>
</dbReference>
<evidence type="ECO:0000313" key="3">
    <source>
        <dbReference type="Proteomes" id="UP000823749"/>
    </source>
</evidence>